<protein>
    <submittedName>
        <fullName evidence="2">Glycoside hydrolase family 15 protein</fullName>
    </submittedName>
</protein>
<keyword evidence="2" id="KW-0378">Hydrolase</keyword>
<sequence length="169" mass="18658">QLRDRLRAEIMEKGWNEELQSFTQTYGGTDVDASLLQLSQIGFLPYNDPHILGTVARIEKTLIDDAGFLHRYPAGTGLDGIAGGEYPFLLCSFWLIEQYAHSGRLDEARAMMSKILATSSDLGLLAEEYSPEHQRLAGNFPQAFSHLGLIRAAAAISHPETPIDPEASR</sequence>
<gene>
    <name evidence="2" type="ORF">GX859_05500</name>
</gene>
<reference evidence="2 3" key="1">
    <citation type="journal article" date="2020" name="Biotechnol. Biofuels">
        <title>New insights from the biogas microbiome by comprehensive genome-resolved metagenomics of nearly 1600 species originating from multiple anaerobic digesters.</title>
        <authorList>
            <person name="Campanaro S."/>
            <person name="Treu L."/>
            <person name="Rodriguez-R L.M."/>
            <person name="Kovalovszki A."/>
            <person name="Ziels R.M."/>
            <person name="Maus I."/>
            <person name="Zhu X."/>
            <person name="Kougias P.G."/>
            <person name="Basile A."/>
            <person name="Luo G."/>
            <person name="Schluter A."/>
            <person name="Konstantinidis K.T."/>
            <person name="Angelidaki I."/>
        </authorList>
    </citation>
    <scope>NUCLEOTIDE SEQUENCE [LARGE SCALE GENOMIC DNA]</scope>
    <source>
        <strain evidence="2">AS15tlH2ME_198</strain>
    </source>
</reference>
<organism evidence="2 3">
    <name type="scientific">Corynebacterium humireducens</name>
    <dbReference type="NCBI Taxonomy" id="1223514"/>
    <lineage>
        <taxon>Bacteria</taxon>
        <taxon>Bacillati</taxon>
        <taxon>Actinomycetota</taxon>
        <taxon>Actinomycetes</taxon>
        <taxon>Mycobacteriales</taxon>
        <taxon>Corynebacteriaceae</taxon>
        <taxon>Corynebacterium</taxon>
    </lineage>
</organism>
<dbReference type="EMBL" id="JAAZHI010000116">
    <property type="protein sequence ID" value="NLA55739.1"/>
    <property type="molecule type" value="Genomic_DNA"/>
</dbReference>
<proteinExistence type="predicted"/>
<dbReference type="PANTHER" id="PTHR31616">
    <property type="entry name" value="TREHALASE"/>
    <property type="match status" value="1"/>
</dbReference>
<feature type="domain" description="GH15-like" evidence="1">
    <location>
        <begin position="2"/>
        <end position="153"/>
    </location>
</feature>
<dbReference type="AlphaFoldDB" id="A0A7X6PP99"/>
<accession>A0A7X6PP99</accession>
<feature type="non-terminal residue" evidence="2">
    <location>
        <position position="1"/>
    </location>
</feature>
<dbReference type="Gene3D" id="1.50.10.10">
    <property type="match status" value="1"/>
</dbReference>
<comment type="caution">
    <text evidence="2">The sequence shown here is derived from an EMBL/GenBank/DDBJ whole genome shotgun (WGS) entry which is preliminary data.</text>
</comment>
<dbReference type="GO" id="GO:0005975">
    <property type="term" value="P:carbohydrate metabolic process"/>
    <property type="evidence" value="ECO:0007669"/>
    <property type="project" value="InterPro"/>
</dbReference>
<dbReference type="InterPro" id="IPR012341">
    <property type="entry name" value="6hp_glycosidase-like_sf"/>
</dbReference>
<name>A0A7X6PP99_9CORY</name>
<evidence type="ECO:0000259" key="1">
    <source>
        <dbReference type="Pfam" id="PF00723"/>
    </source>
</evidence>
<evidence type="ECO:0000313" key="2">
    <source>
        <dbReference type="EMBL" id="NLA55739.1"/>
    </source>
</evidence>
<dbReference type="Proteomes" id="UP000557899">
    <property type="component" value="Unassembled WGS sequence"/>
</dbReference>
<dbReference type="SUPFAM" id="SSF48208">
    <property type="entry name" value="Six-hairpin glycosidases"/>
    <property type="match status" value="1"/>
</dbReference>
<dbReference type="Pfam" id="PF00723">
    <property type="entry name" value="Glyco_hydro_15"/>
    <property type="match status" value="1"/>
</dbReference>
<dbReference type="InterPro" id="IPR008928">
    <property type="entry name" value="6-hairpin_glycosidase_sf"/>
</dbReference>
<dbReference type="GO" id="GO:0004553">
    <property type="term" value="F:hydrolase activity, hydrolyzing O-glycosyl compounds"/>
    <property type="evidence" value="ECO:0007669"/>
    <property type="project" value="UniProtKB-ARBA"/>
</dbReference>
<evidence type="ECO:0000313" key="3">
    <source>
        <dbReference type="Proteomes" id="UP000557899"/>
    </source>
</evidence>
<dbReference type="PANTHER" id="PTHR31616:SF0">
    <property type="entry name" value="GLUCAN 1,4-ALPHA-GLUCOSIDASE"/>
    <property type="match status" value="1"/>
</dbReference>
<dbReference type="InterPro" id="IPR011613">
    <property type="entry name" value="GH15-like"/>
</dbReference>